<dbReference type="OrthoDB" id="5211263at2759"/>
<comment type="caution">
    <text evidence="2">The sequence shown here is derived from an EMBL/GenBank/DDBJ whole genome shotgun (WGS) entry which is preliminary data.</text>
</comment>
<keyword evidence="1" id="KW-0812">Transmembrane</keyword>
<proteinExistence type="predicted"/>
<sequence length="167" mass="18740">MATNTYPNIWRKRHNLTAWILQILASLVYLILAIWSSVMLSRSSIRHSYNSSYRISVSMIIVMVFSVVTIIFDIIEIIFYRGTRLSPVLMLVFSTVKTVTWGVYFIMVIISAAVLRAPIGLIIDGPLSFVLLATAVSQLVISAIFVHRRRRTASLAGSDDAVPKHDV</sequence>
<organism evidence="2 3">
    <name type="scientific">Microdochium trichocladiopsis</name>
    <dbReference type="NCBI Taxonomy" id="1682393"/>
    <lineage>
        <taxon>Eukaryota</taxon>
        <taxon>Fungi</taxon>
        <taxon>Dikarya</taxon>
        <taxon>Ascomycota</taxon>
        <taxon>Pezizomycotina</taxon>
        <taxon>Sordariomycetes</taxon>
        <taxon>Xylariomycetidae</taxon>
        <taxon>Xylariales</taxon>
        <taxon>Microdochiaceae</taxon>
        <taxon>Microdochium</taxon>
    </lineage>
</organism>
<dbReference type="EMBL" id="JAGTJQ010000011">
    <property type="protein sequence ID" value="KAH7018444.1"/>
    <property type="molecule type" value="Genomic_DNA"/>
</dbReference>
<feature type="transmembrane region" description="Helical" evidence="1">
    <location>
        <begin position="129"/>
        <end position="146"/>
    </location>
</feature>
<feature type="transmembrane region" description="Helical" evidence="1">
    <location>
        <begin position="55"/>
        <end position="80"/>
    </location>
</feature>
<accession>A0A9P8XUN5</accession>
<dbReference type="AlphaFoldDB" id="A0A9P8XUN5"/>
<keyword evidence="1" id="KW-0472">Membrane</keyword>
<name>A0A9P8XUN5_9PEZI</name>
<feature type="transmembrane region" description="Helical" evidence="1">
    <location>
        <begin position="16"/>
        <end position="35"/>
    </location>
</feature>
<evidence type="ECO:0000313" key="2">
    <source>
        <dbReference type="EMBL" id="KAH7018444.1"/>
    </source>
</evidence>
<feature type="transmembrane region" description="Helical" evidence="1">
    <location>
        <begin position="101"/>
        <end position="123"/>
    </location>
</feature>
<keyword evidence="1" id="KW-1133">Transmembrane helix</keyword>
<reference evidence="2" key="1">
    <citation type="journal article" date="2021" name="Nat. Commun.">
        <title>Genetic determinants of endophytism in the Arabidopsis root mycobiome.</title>
        <authorList>
            <person name="Mesny F."/>
            <person name="Miyauchi S."/>
            <person name="Thiergart T."/>
            <person name="Pickel B."/>
            <person name="Atanasova L."/>
            <person name="Karlsson M."/>
            <person name="Huettel B."/>
            <person name="Barry K.W."/>
            <person name="Haridas S."/>
            <person name="Chen C."/>
            <person name="Bauer D."/>
            <person name="Andreopoulos W."/>
            <person name="Pangilinan J."/>
            <person name="LaButti K."/>
            <person name="Riley R."/>
            <person name="Lipzen A."/>
            <person name="Clum A."/>
            <person name="Drula E."/>
            <person name="Henrissat B."/>
            <person name="Kohler A."/>
            <person name="Grigoriev I.V."/>
            <person name="Martin F.M."/>
            <person name="Hacquard S."/>
        </authorList>
    </citation>
    <scope>NUCLEOTIDE SEQUENCE</scope>
    <source>
        <strain evidence="2">MPI-CAGE-CH-0230</strain>
    </source>
</reference>
<evidence type="ECO:0000256" key="1">
    <source>
        <dbReference type="SAM" id="Phobius"/>
    </source>
</evidence>
<dbReference type="GeneID" id="70192330"/>
<dbReference type="RefSeq" id="XP_046006711.1">
    <property type="nucleotide sequence ID" value="XM_046162784.1"/>
</dbReference>
<keyword evidence="3" id="KW-1185">Reference proteome</keyword>
<evidence type="ECO:0000313" key="3">
    <source>
        <dbReference type="Proteomes" id="UP000756346"/>
    </source>
</evidence>
<dbReference type="Proteomes" id="UP000756346">
    <property type="component" value="Unassembled WGS sequence"/>
</dbReference>
<protein>
    <submittedName>
        <fullName evidence="2">Uncharacterized protein</fullName>
    </submittedName>
</protein>
<gene>
    <name evidence="2" type="ORF">B0I36DRAFT_435752</name>
</gene>